<dbReference type="Proteomes" id="UP000236161">
    <property type="component" value="Unassembled WGS sequence"/>
</dbReference>
<evidence type="ECO:0000313" key="3">
    <source>
        <dbReference type="EMBL" id="PKA67221.1"/>
    </source>
</evidence>
<organism evidence="3 4">
    <name type="scientific">Apostasia shenzhenica</name>
    <dbReference type="NCBI Taxonomy" id="1088818"/>
    <lineage>
        <taxon>Eukaryota</taxon>
        <taxon>Viridiplantae</taxon>
        <taxon>Streptophyta</taxon>
        <taxon>Embryophyta</taxon>
        <taxon>Tracheophyta</taxon>
        <taxon>Spermatophyta</taxon>
        <taxon>Magnoliopsida</taxon>
        <taxon>Liliopsida</taxon>
        <taxon>Asparagales</taxon>
        <taxon>Orchidaceae</taxon>
        <taxon>Apostasioideae</taxon>
        <taxon>Apostasia</taxon>
    </lineage>
</organism>
<feature type="domain" description="Macro" evidence="2">
    <location>
        <begin position="79"/>
        <end position="264"/>
    </location>
</feature>
<reference evidence="3 4" key="1">
    <citation type="journal article" date="2017" name="Nature">
        <title>The Apostasia genome and the evolution of orchids.</title>
        <authorList>
            <person name="Zhang G.Q."/>
            <person name="Liu K.W."/>
            <person name="Li Z."/>
            <person name="Lohaus R."/>
            <person name="Hsiao Y.Y."/>
            <person name="Niu S.C."/>
            <person name="Wang J.Y."/>
            <person name="Lin Y.C."/>
            <person name="Xu Q."/>
            <person name="Chen L.J."/>
            <person name="Yoshida K."/>
            <person name="Fujiwara S."/>
            <person name="Wang Z.W."/>
            <person name="Zhang Y.Q."/>
            <person name="Mitsuda N."/>
            <person name="Wang M."/>
            <person name="Liu G.H."/>
            <person name="Pecoraro L."/>
            <person name="Huang H.X."/>
            <person name="Xiao X.J."/>
            <person name="Lin M."/>
            <person name="Wu X.Y."/>
            <person name="Wu W.L."/>
            <person name="Chen Y.Y."/>
            <person name="Chang S.B."/>
            <person name="Sakamoto S."/>
            <person name="Ohme-Takagi M."/>
            <person name="Yagi M."/>
            <person name="Zeng S.J."/>
            <person name="Shen C.Y."/>
            <person name="Yeh C.M."/>
            <person name="Luo Y.B."/>
            <person name="Tsai W.C."/>
            <person name="Van de Peer Y."/>
            <person name="Liu Z.J."/>
        </authorList>
    </citation>
    <scope>NUCLEOTIDE SEQUENCE [LARGE SCALE GENOMIC DNA]</scope>
    <source>
        <strain evidence="4">cv. Shenzhen</strain>
        <tissue evidence="3">Stem</tissue>
    </source>
</reference>
<proteinExistence type="predicted"/>
<feature type="signal peptide" evidence="1">
    <location>
        <begin position="1"/>
        <end position="17"/>
    </location>
</feature>
<dbReference type="CDD" id="cd02908">
    <property type="entry name" value="Macro_OAADPr_deacetylase"/>
    <property type="match status" value="1"/>
</dbReference>
<evidence type="ECO:0000313" key="4">
    <source>
        <dbReference type="Proteomes" id="UP000236161"/>
    </source>
</evidence>
<dbReference type="Gene3D" id="3.40.220.10">
    <property type="entry name" value="Leucine Aminopeptidase, subunit E, domain 1"/>
    <property type="match status" value="1"/>
</dbReference>
<dbReference type="OrthoDB" id="6133115at2759"/>
<dbReference type="SMART" id="SM00506">
    <property type="entry name" value="A1pp"/>
    <property type="match status" value="1"/>
</dbReference>
<keyword evidence="1" id="KW-0732">Signal</keyword>
<dbReference type="EC" id="3.-.-.-" evidence="3"/>
<protein>
    <submittedName>
        <fullName evidence="3">Aprataxin</fullName>
        <ecNumber evidence="3">3.-.-.-</ecNumber>
    </submittedName>
</protein>
<sequence>MTRTLSLLVGGARALQAILVLGARKAPNPRNLPKFPIFDFRPLSIQNSATFRVVVAQMEESPVSQAGISSSAGRRERVGEVDCFELSPSSVLKLQKGDITTWFVDGLTDAIVNAANERMLGGGGVDGAIHRAAGPELKMACYEMPEVLPGVRCPTGEARITPAFQLPVSRVIHTVGPVYGVVQNAEFLLRSAYRNSLKLAKDKNIQYIAFPAISCGIYSYPLDEASKIAITTVKEFPNDFKEVHFVLFSDDIYRAWLEAALEFM</sequence>
<dbReference type="InterPro" id="IPR002589">
    <property type="entry name" value="Macro_dom"/>
</dbReference>
<dbReference type="Pfam" id="PF01661">
    <property type="entry name" value="Macro"/>
    <property type="match status" value="1"/>
</dbReference>
<dbReference type="InterPro" id="IPR043472">
    <property type="entry name" value="Macro_dom-like"/>
</dbReference>
<accession>A0A2I0BHE5</accession>
<dbReference type="PANTHER" id="PTHR11106">
    <property type="entry name" value="GANGLIOSIDE INDUCED DIFFERENTIATION ASSOCIATED PROTEIN 2-RELATED"/>
    <property type="match status" value="1"/>
</dbReference>
<dbReference type="SUPFAM" id="SSF52949">
    <property type="entry name" value="Macro domain-like"/>
    <property type="match status" value="1"/>
</dbReference>
<gene>
    <name evidence="3" type="ORF">AXF42_Ash004713</name>
</gene>
<keyword evidence="3" id="KW-0378">Hydrolase</keyword>
<name>A0A2I0BHE5_9ASPA</name>
<evidence type="ECO:0000256" key="1">
    <source>
        <dbReference type="SAM" id="SignalP"/>
    </source>
</evidence>
<dbReference type="GO" id="GO:0016787">
    <property type="term" value="F:hydrolase activity"/>
    <property type="evidence" value="ECO:0007669"/>
    <property type="project" value="UniProtKB-KW"/>
</dbReference>
<feature type="chain" id="PRO_5014186195" evidence="1">
    <location>
        <begin position="18"/>
        <end position="264"/>
    </location>
</feature>
<dbReference type="PROSITE" id="PS51154">
    <property type="entry name" value="MACRO"/>
    <property type="match status" value="1"/>
</dbReference>
<dbReference type="AlphaFoldDB" id="A0A2I0BHE5"/>
<dbReference type="EMBL" id="KZ451883">
    <property type="protein sequence ID" value="PKA67221.1"/>
    <property type="molecule type" value="Genomic_DNA"/>
</dbReference>
<evidence type="ECO:0000259" key="2">
    <source>
        <dbReference type="PROSITE" id="PS51154"/>
    </source>
</evidence>
<dbReference type="PANTHER" id="PTHR11106:SF27">
    <property type="entry name" value="MACRO DOMAIN-CONTAINING PROTEIN"/>
    <property type="match status" value="1"/>
</dbReference>
<keyword evidence="4" id="KW-1185">Reference proteome</keyword>